<dbReference type="InterPro" id="IPR004919">
    <property type="entry name" value="GmrSD_N"/>
</dbReference>
<dbReference type="PANTHER" id="PTHR37292">
    <property type="entry name" value="VNG6097C"/>
    <property type="match status" value="1"/>
</dbReference>
<reference evidence="2" key="1">
    <citation type="submission" date="2024-07" db="EMBL/GenBank/DDBJ databases">
        <authorList>
            <person name="Yu S.T."/>
        </authorList>
    </citation>
    <scope>NUCLEOTIDE SEQUENCE</scope>
    <source>
        <strain evidence="2">R02</strain>
    </source>
</reference>
<accession>A0AB39LNK4</accession>
<evidence type="ECO:0000259" key="1">
    <source>
        <dbReference type="Pfam" id="PF03235"/>
    </source>
</evidence>
<dbReference type="Pfam" id="PF03235">
    <property type="entry name" value="GmrSD_N"/>
    <property type="match status" value="1"/>
</dbReference>
<evidence type="ECO:0000313" key="2">
    <source>
        <dbReference type="EMBL" id="XDP95467.1"/>
    </source>
</evidence>
<dbReference type="PANTHER" id="PTHR37292:SF2">
    <property type="entry name" value="DUF262 DOMAIN-CONTAINING PROTEIN"/>
    <property type="match status" value="1"/>
</dbReference>
<organism evidence="2">
    <name type="scientific">Streptomyces sp. R02</name>
    <dbReference type="NCBI Taxonomy" id="3238623"/>
    <lineage>
        <taxon>Bacteria</taxon>
        <taxon>Bacillati</taxon>
        <taxon>Actinomycetota</taxon>
        <taxon>Actinomycetes</taxon>
        <taxon>Kitasatosporales</taxon>
        <taxon>Streptomycetaceae</taxon>
        <taxon>Streptomyces</taxon>
    </lineage>
</organism>
<name>A0AB39LNK4_9ACTN</name>
<feature type="domain" description="GmrSD restriction endonucleases N-terminal" evidence="1">
    <location>
        <begin position="17"/>
        <end position="220"/>
    </location>
</feature>
<gene>
    <name evidence="2" type="ORF">AB5J57_18955</name>
</gene>
<protein>
    <submittedName>
        <fullName evidence="2">DUF262 domain-containing protein</fullName>
    </submittedName>
</protein>
<dbReference type="EMBL" id="CP163429">
    <property type="protein sequence ID" value="XDP95467.1"/>
    <property type="molecule type" value="Genomic_DNA"/>
</dbReference>
<dbReference type="RefSeq" id="WP_369157328.1">
    <property type="nucleotide sequence ID" value="NZ_CP163429.1"/>
</dbReference>
<proteinExistence type="predicted"/>
<dbReference type="AlphaFoldDB" id="A0AB39LNK4"/>
<sequence length="551" mass="62259">MAGVTKPKVGRVAPLELVEAALNGRIRIPRFQRSYRWEAIDSERLFDSILRGYPIGNLLMWRKPAPAAEITLGELRFNAPERSDALWVVDGQQRLTTLIGALTASEDTVDRRFRIFYDLREKDARKRFLSAPHSQNVRDHWLPVWVAGDNRRLIAWQRERPWLSEEEYDLCDSVATAIRTYEIPMYEIEGDDEQALREIFDRMNTFGKTLKRAEIFQALHSAPLDVQPSDLDALRDRAAALDFGDFSPQILMQSVMATRGGQVDRDFRQEFKDDEDRQQAFARTEKALRLVVDWLRNEAGIPHLRLLPYALYVPVLTRYADLFGHPTGRGSELLRRWVWRGAAVGAAPQGNTVALRRNASAVHDDPVASATRMLDLLPVGGELWKPDLTQTALNRTQAKINVLGLLSAHPVLLTEATDADGNHYPAGTRLDDSRLLVDMLNGGNSPLQPLVPGRTMAAKVLHPADRTGFGFFSEWWDPAVLRSHCMDERCVDLLNAYTDESTDEFLARRADIMTKVISDHVQRMALFGFSDGPEAESLFDDDIWGDSTDAA</sequence>